<name>A0A5C6X4Q2_9DELT</name>
<reference evidence="2 3" key="1">
    <citation type="submission" date="2019-08" db="EMBL/GenBank/DDBJ databases">
        <title>Bradymonadales sp. TMQ2.</title>
        <authorList>
            <person name="Liang Q."/>
        </authorList>
    </citation>
    <scope>NUCLEOTIDE SEQUENCE [LARGE SCALE GENOMIC DNA]</scope>
    <source>
        <strain evidence="2 3">TMQ2</strain>
    </source>
</reference>
<dbReference type="InterPro" id="IPR049806">
    <property type="entry name" value="MasK-like_C"/>
</dbReference>
<evidence type="ECO:0000313" key="3">
    <source>
        <dbReference type="Proteomes" id="UP000321046"/>
    </source>
</evidence>
<evidence type="ECO:0000313" key="2">
    <source>
        <dbReference type="EMBL" id="TXD34580.1"/>
    </source>
</evidence>
<dbReference type="EMBL" id="VOSL01000054">
    <property type="protein sequence ID" value="TXD34580.1"/>
    <property type="molecule type" value="Genomic_DNA"/>
</dbReference>
<feature type="domain" description="FHA" evidence="1">
    <location>
        <begin position="24"/>
        <end position="74"/>
    </location>
</feature>
<dbReference type="NCBIfam" id="NF033768">
    <property type="entry name" value="myxo_SS_tail"/>
    <property type="match status" value="1"/>
</dbReference>
<dbReference type="RefSeq" id="WP_146974972.1">
    <property type="nucleotide sequence ID" value="NZ_VOSL01000054.1"/>
</dbReference>
<dbReference type="SMART" id="SM00240">
    <property type="entry name" value="FHA"/>
    <property type="match status" value="1"/>
</dbReference>
<dbReference type="AlphaFoldDB" id="A0A5C6X4Q2"/>
<dbReference type="Proteomes" id="UP000321046">
    <property type="component" value="Unassembled WGS sequence"/>
</dbReference>
<dbReference type="SUPFAM" id="SSF49879">
    <property type="entry name" value="SMAD/FHA domain"/>
    <property type="match status" value="1"/>
</dbReference>
<proteinExistence type="predicted"/>
<dbReference type="InterPro" id="IPR000253">
    <property type="entry name" value="FHA_dom"/>
</dbReference>
<dbReference type="Gene3D" id="2.60.200.20">
    <property type="match status" value="1"/>
</dbReference>
<organism evidence="2 3">
    <name type="scientific">Lujinxingia vulgaris</name>
    <dbReference type="NCBI Taxonomy" id="2600176"/>
    <lineage>
        <taxon>Bacteria</taxon>
        <taxon>Deltaproteobacteria</taxon>
        <taxon>Bradymonadales</taxon>
        <taxon>Lujinxingiaceae</taxon>
        <taxon>Lujinxingia</taxon>
    </lineage>
</organism>
<dbReference type="Pfam" id="PF00498">
    <property type="entry name" value="FHA"/>
    <property type="match status" value="1"/>
</dbReference>
<dbReference type="InterPro" id="IPR008984">
    <property type="entry name" value="SMAD_FHA_dom_sf"/>
</dbReference>
<accession>A0A5C6X4Q2</accession>
<comment type="caution">
    <text evidence="2">The sequence shown here is derived from an EMBL/GenBank/DDBJ whole genome shotgun (WGS) entry which is preliminary data.</text>
</comment>
<protein>
    <submittedName>
        <fullName evidence="2">AgmX/PglI C-terminal domain-containing protein</fullName>
    </submittedName>
</protein>
<gene>
    <name evidence="2" type="ORF">FRC96_13255</name>
</gene>
<evidence type="ECO:0000259" key="1">
    <source>
        <dbReference type="PROSITE" id="PS50006"/>
    </source>
</evidence>
<sequence length="665" mass="71215">MMLQAEIIQAGQVVSTVKLEQDNVKVGKLSSSHIRLDDDRVSRIHAVLERQPDGSFVAIDLGSASGTYVNGEKITKAAVGAGDELQFGDTVVRLSEVVEVAASPAAAFAATGELPEGYIRLEDGSVVQPFTMEGYYDDAGNYIPGYYDEEGTYHYGYGYHDDQGAWQVAHGFYDPQGEWVATPDPAGEKGPSDTELYTERFFDPVGGQTLEVAFLWSDHVLAVNAYEDPRSVIIGPDETNDFVVEDPLVNQPKFPLVSYSEGGGYRVNVSAQMEGLIQHEGQQFTLAEAISRGLATGSSEVAGGYSIAMGPRTSVRVEFGSNTFLIHFTTMPALGGGMMAIDRQPIPYHAASAMLHILFLVMVFSWPEGHGAFELHEFQAQDRFVELLAPPEQEEIEEEVPDWLEGGADTEEAAAQKGDEGEAGDEMAEEADNHLAVQGPETNDEIELRKARDTEIALNTGALAAFNDASLSSMWGSGDTSVGSDAMHALGNMTGSQAGAAAGVGGLGLAGAGRGGGGVSERGIGMAQVGTAGRGGGGKGGGNYGRDGANLGDREVRQPKIIPGRPAVQGSLDREIIQRVVRQHRREMQHCYEQELQRNPNLAGRITVRWVISPTGSVTIASVTETSMNNSAVEQCMTQRIRRWVFPEPKGGGIVNVNYPFNFSS</sequence>
<dbReference type="CDD" id="cd00060">
    <property type="entry name" value="FHA"/>
    <property type="match status" value="1"/>
</dbReference>
<dbReference type="PROSITE" id="PS50006">
    <property type="entry name" value="FHA_DOMAIN"/>
    <property type="match status" value="1"/>
</dbReference>
<dbReference type="OrthoDB" id="5377858at2"/>